<dbReference type="KEGG" id="palr:HGI30_13795"/>
<dbReference type="AlphaFoldDB" id="A0A6H2GYL9"/>
<keyword evidence="2" id="KW-1185">Reference proteome</keyword>
<proteinExistence type="predicted"/>
<evidence type="ECO:0000313" key="1">
    <source>
        <dbReference type="EMBL" id="QJC52531.1"/>
    </source>
</evidence>
<evidence type="ECO:0000313" key="2">
    <source>
        <dbReference type="Proteomes" id="UP000502136"/>
    </source>
</evidence>
<name>A0A6H2GYL9_9BACL</name>
<dbReference type="InterPro" id="IPR014903">
    <property type="entry name" value="DUF1796"/>
</dbReference>
<gene>
    <name evidence="1" type="ORF">HGI30_13795</name>
</gene>
<reference evidence="1 2" key="1">
    <citation type="submission" date="2020-04" db="EMBL/GenBank/DDBJ databases">
        <title>Novel Paenibacillus strain UniB2 isolated from commercial digestive syrup.</title>
        <authorList>
            <person name="Thorat V."/>
            <person name="Kirdat K."/>
            <person name="Tiwarekar B."/>
            <person name="Yadav A."/>
        </authorList>
    </citation>
    <scope>NUCLEOTIDE SEQUENCE [LARGE SCALE GENOMIC DNA]</scope>
    <source>
        <strain evidence="1 2">UniB2</strain>
    </source>
</reference>
<dbReference type="RefSeq" id="WP_168908087.1">
    <property type="nucleotide sequence ID" value="NZ_CP051428.1"/>
</dbReference>
<dbReference type="Pfam" id="PF08795">
    <property type="entry name" value="DUF1796"/>
    <property type="match status" value="1"/>
</dbReference>
<sequence length="226" mass="25479">MKLKKAAGRYDLIVSLGSSCAPAIHMKRLGLRKFSMPFDWVVSLTLADVTRVLASDFQDFMLRGNLDKSPDSIFPQYYLEDGEPVLSGTGENGLAKCHLVEDRRTGFISVHDFPIVEGLPWDHAYPAYKAKLDERIARFRNELRACSHPLFIRWSAEYEEAAELEQTLAGLRAGKPFTVVILQPKSEAKDIQDCRWPLCRVAGAVVPADIQSEPLWDRVFQGISLR</sequence>
<dbReference type="EMBL" id="CP051428">
    <property type="protein sequence ID" value="QJC52531.1"/>
    <property type="molecule type" value="Genomic_DNA"/>
</dbReference>
<dbReference type="Proteomes" id="UP000502136">
    <property type="component" value="Chromosome"/>
</dbReference>
<protein>
    <submittedName>
        <fullName evidence="1">Peptidase</fullName>
    </submittedName>
</protein>
<accession>A0A6H2GYL9</accession>
<organism evidence="1 2">
    <name type="scientific">Paenibacillus albicereus</name>
    <dbReference type="NCBI Taxonomy" id="2726185"/>
    <lineage>
        <taxon>Bacteria</taxon>
        <taxon>Bacillati</taxon>
        <taxon>Bacillota</taxon>
        <taxon>Bacilli</taxon>
        <taxon>Bacillales</taxon>
        <taxon>Paenibacillaceae</taxon>
        <taxon>Paenibacillus</taxon>
    </lineage>
</organism>